<sequence length="844" mass="93736">MGPGAPSLRVGWPLPILVVMAAGVAAVWASHSPHLPRPHPRVPPHPSSERRAVYIGALFPMSGGWPGGQACQPAVEMALEDVNSRRDILPDYELKLIHHDSKCDPGQATKYLYELLYNDPIKIILMPGCSSVSTLVAEAARMWNLIVLSYGSSSPALSNRQRFPTFFRTHPSATLHNPTRVKLFEKWGWKKIATIQQTTEVFTSTLDDLEERVKEAGIEITFRQSFFSDPAVPVKNLKRQDARIIVGLFYETEARKVFCEVYKERLFGKKYVWFLIGWYADNWFKIYDPSINCTVDEMTEAVEGHITTEIVMLNPANTRSISNMTSQEFVEKLTKRLKRHPEETGGFQEAPLAYDAIWALALALNKTSGGGGRSGVRLEDFNYNNQTITDQIYRAMNSSSFEGVSGHVVFDASGSRMAWTLIEQLQGGSYKKIGYYDSTKDDLSWSKTDKWIGGSPPADQTLVIKTFRFLSQKLFISVSVLSSLGIVLAVVCLSFNIYNSHVRYIQNSQPNLNNLTAVGCSLALAAVFPLGLDGYHIGRGQFPFVCQVRTLRPPRSTFWALQALPFLLLLSLPCPCSFSRHGPSGFCLAPSLLSVPPDFFILSLACHFQGCHGTPCRGEAGGTEGHGRGPAQSTLGQWWPVCGMGAESKNWHLPVGALAAVWKDGGGDLKQQKGEQGLGAGTTDTGRRPCGTLDTCKFLRLRRRAGFSSEICVVLCYGGRRHMSFPCSPLLLCSGPCPPWWCICACGICTHRHFLRGSLSRRDPCWERGKRLAAVMSERSRSRGLLWEQRESRSQSSWTDLARGGIWRLKGAGGFVSWRHNGWLFQGQGNVLWVEKTQKRVGQG</sequence>
<evidence type="ECO:0000256" key="16">
    <source>
        <dbReference type="ARBA" id="ARBA00034104"/>
    </source>
</evidence>
<dbReference type="CDD" id="cd06366">
    <property type="entry name" value="PBP1_GABAb_receptor"/>
    <property type="match status" value="1"/>
</dbReference>
<dbReference type="PRINTS" id="PR01177">
    <property type="entry name" value="GABAB1RECPTR"/>
</dbReference>
<evidence type="ECO:0000313" key="20">
    <source>
        <dbReference type="Ensembl" id="ENSSSCP00030032057.1"/>
    </source>
</evidence>
<dbReference type="SUPFAM" id="SSF53822">
    <property type="entry name" value="Periplasmic binding protein-like I"/>
    <property type="match status" value="1"/>
</dbReference>
<feature type="transmembrane region" description="Helical" evidence="17">
    <location>
        <begin position="12"/>
        <end position="31"/>
    </location>
</feature>
<dbReference type="GO" id="GO:0004965">
    <property type="term" value="F:G protein-coupled GABA receptor activity"/>
    <property type="evidence" value="ECO:0007669"/>
    <property type="project" value="InterPro"/>
</dbReference>
<reference evidence="20" key="1">
    <citation type="submission" date="2025-08" db="UniProtKB">
        <authorList>
            <consortium name="Ensembl"/>
        </authorList>
    </citation>
    <scope>IDENTIFICATION</scope>
</reference>
<keyword evidence="12" id="KW-0675">Receptor</keyword>
<evidence type="ECO:0000256" key="7">
    <source>
        <dbReference type="ARBA" id="ARBA00023018"/>
    </source>
</evidence>
<keyword evidence="5" id="KW-0732">Signal</keyword>
<name>A0A8D0X8Y4_PIG</name>
<protein>
    <submittedName>
        <fullName evidence="20">Gamma-aminobutyric acid type B receptor subunit 1</fullName>
    </submittedName>
</protein>
<dbReference type="InterPro" id="IPR002455">
    <property type="entry name" value="GPCR3_GABA-B"/>
</dbReference>
<dbReference type="InterPro" id="IPR001828">
    <property type="entry name" value="ANF_lig-bd_rcpt"/>
</dbReference>
<evidence type="ECO:0000256" key="4">
    <source>
        <dbReference type="ARBA" id="ARBA00022692"/>
    </source>
</evidence>
<feature type="domain" description="G-protein coupled receptors family 3 profile" evidence="18">
    <location>
        <begin position="471"/>
        <end position="549"/>
    </location>
</feature>
<evidence type="ECO:0000256" key="17">
    <source>
        <dbReference type="SAM" id="Phobius"/>
    </source>
</evidence>
<dbReference type="FunFam" id="3.40.50.2300:FF:000072">
    <property type="entry name" value="Gamma-aminobutyric acid type B receptor subunit 2"/>
    <property type="match status" value="1"/>
</dbReference>
<evidence type="ECO:0000313" key="21">
    <source>
        <dbReference type="Proteomes" id="UP000694570"/>
    </source>
</evidence>
<dbReference type="Gene3D" id="3.40.50.2300">
    <property type="match status" value="2"/>
</dbReference>
<keyword evidence="7" id="KW-0770">Synapse</keyword>
<gene>
    <name evidence="20" type="primary">GABBR1</name>
</gene>
<keyword evidence="10 17" id="KW-0472">Membrane</keyword>
<organism evidence="20 21">
    <name type="scientific">Sus scrofa</name>
    <name type="common">Pig</name>
    <dbReference type="NCBI Taxonomy" id="9823"/>
    <lineage>
        <taxon>Eukaryota</taxon>
        <taxon>Metazoa</taxon>
        <taxon>Chordata</taxon>
        <taxon>Craniata</taxon>
        <taxon>Vertebrata</taxon>
        <taxon>Euteleostomi</taxon>
        <taxon>Mammalia</taxon>
        <taxon>Eutheria</taxon>
        <taxon>Laurasiatheria</taxon>
        <taxon>Artiodactyla</taxon>
        <taxon>Suina</taxon>
        <taxon>Suidae</taxon>
        <taxon>Sus</taxon>
    </lineage>
</organism>
<evidence type="ECO:0000259" key="18">
    <source>
        <dbReference type="Pfam" id="PF00003"/>
    </source>
</evidence>
<dbReference type="InterPro" id="IPR017978">
    <property type="entry name" value="GPCR_3_C"/>
</dbReference>
<dbReference type="AlphaFoldDB" id="A0A8D0X8Y4"/>
<keyword evidence="8" id="KW-0297">G-protein coupled receptor</keyword>
<evidence type="ECO:0000256" key="2">
    <source>
        <dbReference type="ARBA" id="ARBA00022475"/>
    </source>
</evidence>
<evidence type="ECO:0000256" key="10">
    <source>
        <dbReference type="ARBA" id="ARBA00023136"/>
    </source>
</evidence>
<keyword evidence="13" id="KW-0325">Glycoprotein</keyword>
<proteinExistence type="inferred from homology"/>
<dbReference type="Pfam" id="PF01094">
    <property type="entry name" value="ANF_receptor"/>
    <property type="match status" value="1"/>
</dbReference>
<keyword evidence="2" id="KW-1003">Cell membrane</keyword>
<accession>A0A8D0X8Y4</accession>
<feature type="domain" description="Receptor ligand binding region" evidence="19">
    <location>
        <begin position="71"/>
        <end position="427"/>
    </location>
</feature>
<keyword evidence="6 17" id="KW-1133">Transmembrane helix</keyword>
<evidence type="ECO:0000256" key="5">
    <source>
        <dbReference type="ARBA" id="ARBA00022729"/>
    </source>
</evidence>
<dbReference type="FunFam" id="3.40.50.2300:FF:000055">
    <property type="entry name" value="Gamma-aminobutyric acid type B receptor subunit 1"/>
    <property type="match status" value="1"/>
</dbReference>
<dbReference type="PANTHER" id="PTHR10519">
    <property type="entry name" value="GABA-B RECEPTOR"/>
    <property type="match status" value="1"/>
</dbReference>
<keyword evidence="4 17" id="KW-0812">Transmembrane</keyword>
<evidence type="ECO:0000256" key="15">
    <source>
        <dbReference type="ARBA" id="ARBA00023257"/>
    </source>
</evidence>
<evidence type="ECO:0000256" key="1">
    <source>
        <dbReference type="ARBA" id="ARBA00008991"/>
    </source>
</evidence>
<keyword evidence="14" id="KW-0807">Transducer</keyword>
<evidence type="ECO:0000256" key="13">
    <source>
        <dbReference type="ARBA" id="ARBA00023180"/>
    </source>
</evidence>
<comment type="similarity">
    <text evidence="1">Belongs to the G-protein coupled receptor 3 family. GABA-B receptor subfamily.</text>
</comment>
<comment type="subcellular location">
    <subcellularLocation>
        <location evidence="16">Postsynaptic cell membrane</location>
        <topology evidence="16">Multi-pass membrane protein</topology>
    </subcellularLocation>
</comment>
<evidence type="ECO:0000259" key="19">
    <source>
        <dbReference type="Pfam" id="PF01094"/>
    </source>
</evidence>
<dbReference type="Proteomes" id="UP000694570">
    <property type="component" value="Unplaced"/>
</dbReference>
<evidence type="ECO:0000256" key="9">
    <source>
        <dbReference type="ARBA" id="ARBA00023054"/>
    </source>
</evidence>
<dbReference type="InterPro" id="IPR028082">
    <property type="entry name" value="Peripla_BP_I"/>
</dbReference>
<feature type="transmembrane region" description="Helical" evidence="17">
    <location>
        <begin position="516"/>
        <end position="535"/>
    </location>
</feature>
<keyword evidence="9" id="KW-0175">Coiled coil</keyword>
<evidence type="ECO:0000256" key="14">
    <source>
        <dbReference type="ARBA" id="ARBA00023224"/>
    </source>
</evidence>
<dbReference type="GO" id="GO:0045211">
    <property type="term" value="C:postsynaptic membrane"/>
    <property type="evidence" value="ECO:0007669"/>
    <property type="project" value="UniProtKB-SubCell"/>
</dbReference>
<evidence type="ECO:0000256" key="6">
    <source>
        <dbReference type="ARBA" id="ARBA00022989"/>
    </source>
</evidence>
<feature type="transmembrane region" description="Helical" evidence="17">
    <location>
        <begin position="474"/>
        <end position="496"/>
    </location>
</feature>
<keyword evidence="3" id="KW-0597">Phosphoprotein</keyword>
<keyword evidence="11" id="KW-1015">Disulfide bond</keyword>
<evidence type="ECO:0000256" key="3">
    <source>
        <dbReference type="ARBA" id="ARBA00022553"/>
    </source>
</evidence>
<evidence type="ECO:0000256" key="8">
    <source>
        <dbReference type="ARBA" id="ARBA00023040"/>
    </source>
</evidence>
<dbReference type="PRINTS" id="PR01176">
    <property type="entry name" value="GABABRECEPTR"/>
</dbReference>
<evidence type="ECO:0000256" key="12">
    <source>
        <dbReference type="ARBA" id="ARBA00023170"/>
    </source>
</evidence>
<keyword evidence="15" id="KW-0628">Postsynaptic cell membrane</keyword>
<evidence type="ECO:0000256" key="11">
    <source>
        <dbReference type="ARBA" id="ARBA00023157"/>
    </source>
</evidence>
<dbReference type="Pfam" id="PF00003">
    <property type="entry name" value="7tm_3"/>
    <property type="match status" value="1"/>
</dbReference>
<dbReference type="Ensembl" id="ENSSSCT00030070294.1">
    <property type="protein sequence ID" value="ENSSSCP00030032057.1"/>
    <property type="gene ID" value="ENSSSCG00030050286.1"/>
</dbReference>
<dbReference type="PANTHER" id="PTHR10519:SF77">
    <property type="entry name" value="GAMMA-AMINOBUTYRIC ACID TYPE B RECEPTOR SUBUNIT 1"/>
    <property type="match status" value="1"/>
</dbReference>